<name>A0AAE0MUR3_9PEZI</name>
<dbReference type="EMBL" id="JAUEPP010000003">
    <property type="protein sequence ID" value="KAK3348488.1"/>
    <property type="molecule type" value="Genomic_DNA"/>
</dbReference>
<reference evidence="2" key="2">
    <citation type="submission" date="2023-06" db="EMBL/GenBank/DDBJ databases">
        <authorList>
            <consortium name="Lawrence Berkeley National Laboratory"/>
            <person name="Haridas S."/>
            <person name="Hensen N."/>
            <person name="Bonometti L."/>
            <person name="Westerberg I."/>
            <person name="Brannstrom I.O."/>
            <person name="Guillou S."/>
            <person name="Cros-Aarteil S."/>
            <person name="Calhoun S."/>
            <person name="Kuo A."/>
            <person name="Mondo S."/>
            <person name="Pangilinan J."/>
            <person name="Riley R."/>
            <person name="Labutti K."/>
            <person name="Andreopoulos B."/>
            <person name="Lipzen A."/>
            <person name="Chen C."/>
            <person name="Yanf M."/>
            <person name="Daum C."/>
            <person name="Ng V."/>
            <person name="Clum A."/>
            <person name="Steindorff A."/>
            <person name="Ohm R."/>
            <person name="Martin F."/>
            <person name="Silar P."/>
            <person name="Natvig D."/>
            <person name="Lalanne C."/>
            <person name="Gautier V."/>
            <person name="Ament-Velasquez S.L."/>
            <person name="Kruys A."/>
            <person name="Hutchinson M.I."/>
            <person name="Powell A.J."/>
            <person name="Barry K."/>
            <person name="Miller A.N."/>
            <person name="Grigoriev I.V."/>
            <person name="Debuchy R."/>
            <person name="Gladieux P."/>
            <person name="Thoren M.H."/>
            <person name="Johannesson H."/>
        </authorList>
    </citation>
    <scope>NUCLEOTIDE SEQUENCE</scope>
    <source>
        <strain evidence="2">CBS 560.94</strain>
    </source>
</reference>
<evidence type="ECO:0000256" key="1">
    <source>
        <dbReference type="SAM" id="Phobius"/>
    </source>
</evidence>
<dbReference type="GeneID" id="87866259"/>
<feature type="transmembrane region" description="Helical" evidence="1">
    <location>
        <begin position="22"/>
        <end position="44"/>
    </location>
</feature>
<keyword evidence="1" id="KW-1133">Transmembrane helix</keyword>
<accession>A0AAE0MUR3</accession>
<gene>
    <name evidence="2" type="ORF">B0H65DRAFT_539007</name>
</gene>
<evidence type="ECO:0000313" key="2">
    <source>
        <dbReference type="EMBL" id="KAK3348488.1"/>
    </source>
</evidence>
<organism evidence="2 3">
    <name type="scientific">Neurospora tetraspora</name>
    <dbReference type="NCBI Taxonomy" id="94610"/>
    <lineage>
        <taxon>Eukaryota</taxon>
        <taxon>Fungi</taxon>
        <taxon>Dikarya</taxon>
        <taxon>Ascomycota</taxon>
        <taxon>Pezizomycotina</taxon>
        <taxon>Sordariomycetes</taxon>
        <taxon>Sordariomycetidae</taxon>
        <taxon>Sordariales</taxon>
        <taxon>Sordariaceae</taxon>
        <taxon>Neurospora</taxon>
    </lineage>
</organism>
<proteinExistence type="predicted"/>
<sequence length="115" mass="12449">MNISSVPDYLMPHFISPDHRSLIYVPQICLYGGHIAPLLLILCLSFRSSRLPLLIPPATCCSSTGRESLVEGIIDAYVSFTTLLINDIQFKSSHRAAAEPAVPAVPGIFKLGGLL</sequence>
<reference evidence="2" key="1">
    <citation type="journal article" date="2023" name="Mol. Phylogenet. Evol.">
        <title>Genome-scale phylogeny and comparative genomics of the fungal order Sordariales.</title>
        <authorList>
            <person name="Hensen N."/>
            <person name="Bonometti L."/>
            <person name="Westerberg I."/>
            <person name="Brannstrom I.O."/>
            <person name="Guillou S."/>
            <person name="Cros-Aarteil S."/>
            <person name="Calhoun S."/>
            <person name="Haridas S."/>
            <person name="Kuo A."/>
            <person name="Mondo S."/>
            <person name="Pangilinan J."/>
            <person name="Riley R."/>
            <person name="LaButti K."/>
            <person name="Andreopoulos B."/>
            <person name="Lipzen A."/>
            <person name="Chen C."/>
            <person name="Yan M."/>
            <person name="Daum C."/>
            <person name="Ng V."/>
            <person name="Clum A."/>
            <person name="Steindorff A."/>
            <person name="Ohm R.A."/>
            <person name="Martin F."/>
            <person name="Silar P."/>
            <person name="Natvig D.O."/>
            <person name="Lalanne C."/>
            <person name="Gautier V."/>
            <person name="Ament-Velasquez S.L."/>
            <person name="Kruys A."/>
            <person name="Hutchinson M.I."/>
            <person name="Powell A.J."/>
            <person name="Barry K."/>
            <person name="Miller A.N."/>
            <person name="Grigoriev I.V."/>
            <person name="Debuchy R."/>
            <person name="Gladieux P."/>
            <person name="Hiltunen Thoren M."/>
            <person name="Johannesson H."/>
        </authorList>
    </citation>
    <scope>NUCLEOTIDE SEQUENCE</scope>
    <source>
        <strain evidence="2">CBS 560.94</strain>
    </source>
</reference>
<comment type="caution">
    <text evidence="2">The sequence shown here is derived from an EMBL/GenBank/DDBJ whole genome shotgun (WGS) entry which is preliminary data.</text>
</comment>
<protein>
    <submittedName>
        <fullName evidence="2">Uncharacterized protein</fullName>
    </submittedName>
</protein>
<keyword evidence="1" id="KW-0472">Membrane</keyword>
<dbReference type="Proteomes" id="UP001278500">
    <property type="component" value="Unassembled WGS sequence"/>
</dbReference>
<evidence type="ECO:0000313" key="3">
    <source>
        <dbReference type="Proteomes" id="UP001278500"/>
    </source>
</evidence>
<dbReference type="RefSeq" id="XP_062683570.1">
    <property type="nucleotide sequence ID" value="XM_062829105.1"/>
</dbReference>
<dbReference type="AlphaFoldDB" id="A0AAE0MUR3"/>
<keyword evidence="1" id="KW-0812">Transmembrane</keyword>
<keyword evidence="3" id="KW-1185">Reference proteome</keyword>